<dbReference type="PANTHER" id="PTHR36439">
    <property type="entry name" value="BLL4334 PROTEIN"/>
    <property type="match status" value="1"/>
</dbReference>
<name>A0ABV6ICC0_9BURK</name>
<gene>
    <name evidence="1" type="ORF">ACFFJH_06625</name>
</gene>
<keyword evidence="2" id="KW-1185">Reference proteome</keyword>
<protein>
    <submittedName>
        <fullName evidence="1">DUF1697 domain-containing protein</fullName>
    </submittedName>
</protein>
<comment type="caution">
    <text evidence="1">The sequence shown here is derived from an EMBL/GenBank/DDBJ whole genome shotgun (WGS) entry which is preliminary data.</text>
</comment>
<proteinExistence type="predicted"/>
<evidence type="ECO:0000313" key="1">
    <source>
        <dbReference type="EMBL" id="MFC0349474.1"/>
    </source>
</evidence>
<organism evidence="1 2">
    <name type="scientific">Undibacterium danionis</name>
    <dbReference type="NCBI Taxonomy" id="1812100"/>
    <lineage>
        <taxon>Bacteria</taxon>
        <taxon>Pseudomonadati</taxon>
        <taxon>Pseudomonadota</taxon>
        <taxon>Betaproteobacteria</taxon>
        <taxon>Burkholderiales</taxon>
        <taxon>Oxalobacteraceae</taxon>
        <taxon>Undibacterium</taxon>
    </lineage>
</organism>
<dbReference type="EMBL" id="JBHLXJ010000007">
    <property type="protein sequence ID" value="MFC0349474.1"/>
    <property type="molecule type" value="Genomic_DNA"/>
</dbReference>
<sequence>MSNSNQTSTYIALLRAVNVGGTGKLSMKTLVEMCELLGFTGVQTYIASGNVLFDSEQSAVTCRALLEAALQRYAGKPVGVFIRTPAELAAILNANPYADKAPNRTVTIFLDDAPDTGAITSAKGRKEEEIAFGSQHIYVHYGDGMADSKLVIPAASNGTARNMNTVAKLLALAEKRCSK</sequence>
<dbReference type="RefSeq" id="WP_390211108.1">
    <property type="nucleotide sequence ID" value="NZ_JBHLXJ010000007.1"/>
</dbReference>
<dbReference type="Proteomes" id="UP001589844">
    <property type="component" value="Unassembled WGS sequence"/>
</dbReference>
<dbReference type="Gene3D" id="3.30.70.1280">
    <property type="entry name" value="SP0830-like domains"/>
    <property type="match status" value="1"/>
</dbReference>
<dbReference type="SUPFAM" id="SSF160379">
    <property type="entry name" value="SP0830-like"/>
    <property type="match status" value="1"/>
</dbReference>
<evidence type="ECO:0000313" key="2">
    <source>
        <dbReference type="Proteomes" id="UP001589844"/>
    </source>
</evidence>
<dbReference type="PANTHER" id="PTHR36439:SF1">
    <property type="entry name" value="DUF1697 DOMAIN-CONTAINING PROTEIN"/>
    <property type="match status" value="1"/>
</dbReference>
<dbReference type="PIRSF" id="PIRSF008502">
    <property type="entry name" value="UCP008502"/>
    <property type="match status" value="1"/>
</dbReference>
<dbReference type="Pfam" id="PF08002">
    <property type="entry name" value="DUF1697"/>
    <property type="match status" value="1"/>
</dbReference>
<dbReference type="InterPro" id="IPR012545">
    <property type="entry name" value="DUF1697"/>
</dbReference>
<accession>A0ABV6ICC0</accession>
<reference evidence="1 2" key="1">
    <citation type="submission" date="2024-09" db="EMBL/GenBank/DDBJ databases">
        <authorList>
            <person name="Sun Q."/>
            <person name="Mori K."/>
        </authorList>
    </citation>
    <scope>NUCLEOTIDE SEQUENCE [LARGE SCALE GENOMIC DNA]</scope>
    <source>
        <strain evidence="1 2">CCM 8677</strain>
    </source>
</reference>